<name>A0AA88HRX6_ARTSF</name>
<dbReference type="Gene3D" id="1.20.1060.20">
    <property type="match status" value="1"/>
</dbReference>
<comment type="subcellular location">
    <subcellularLocation>
        <location evidence="1 11">Nucleus</location>
    </subcellularLocation>
</comment>
<dbReference type="InterPro" id="IPR036277">
    <property type="entry name" value="SMC_hinge_sf"/>
</dbReference>
<dbReference type="PANTHER" id="PTHR18937:SF172">
    <property type="entry name" value="STRUCTURAL MAINTENANCE OF CHROMOSOMES PROTEIN"/>
    <property type="match status" value="1"/>
</dbReference>
<dbReference type="Pfam" id="PF06470">
    <property type="entry name" value="SMC_hinge"/>
    <property type="match status" value="1"/>
</dbReference>
<dbReference type="InterPro" id="IPR003395">
    <property type="entry name" value="RecF/RecN/SMC_N"/>
</dbReference>
<feature type="coiled-coil region" evidence="12">
    <location>
        <begin position="775"/>
        <end position="1023"/>
    </location>
</feature>
<evidence type="ECO:0000256" key="13">
    <source>
        <dbReference type="SAM" id="MobiDB-lite"/>
    </source>
</evidence>
<evidence type="ECO:0000256" key="11">
    <source>
        <dbReference type="PIRNR" id="PIRNR005719"/>
    </source>
</evidence>
<keyword evidence="5" id="KW-0498">Mitosis</keyword>
<dbReference type="GO" id="GO:0000796">
    <property type="term" value="C:condensin complex"/>
    <property type="evidence" value="ECO:0007669"/>
    <property type="project" value="TreeGrafter"/>
</dbReference>
<dbReference type="GO" id="GO:0051301">
    <property type="term" value="P:cell division"/>
    <property type="evidence" value="ECO:0007669"/>
    <property type="project" value="UniProtKB-KW"/>
</dbReference>
<dbReference type="SMART" id="SM00968">
    <property type="entry name" value="SMC_hinge"/>
    <property type="match status" value="1"/>
</dbReference>
<feature type="compositionally biased region" description="Acidic residues" evidence="13">
    <location>
        <begin position="12"/>
        <end position="23"/>
    </location>
</feature>
<dbReference type="SUPFAM" id="SSF75553">
    <property type="entry name" value="Smc hinge domain"/>
    <property type="match status" value="1"/>
</dbReference>
<dbReference type="PIRSF" id="PIRSF005719">
    <property type="entry name" value="SMC"/>
    <property type="match status" value="1"/>
</dbReference>
<evidence type="ECO:0000256" key="1">
    <source>
        <dbReference type="ARBA" id="ARBA00004123"/>
    </source>
</evidence>
<feature type="domain" description="SMC hinge" evidence="14">
    <location>
        <begin position="584"/>
        <end position="700"/>
    </location>
</feature>
<protein>
    <recommendedName>
        <fullName evidence="11">Structural maintenance of chromosomes protein</fullName>
    </recommendedName>
</protein>
<accession>A0AA88HRX6</accession>
<keyword evidence="9 11" id="KW-0539">Nucleus</keyword>
<dbReference type="GO" id="GO:0016887">
    <property type="term" value="F:ATP hydrolysis activity"/>
    <property type="evidence" value="ECO:0007669"/>
    <property type="project" value="InterPro"/>
</dbReference>
<dbReference type="InterPro" id="IPR024704">
    <property type="entry name" value="SMC"/>
</dbReference>
<evidence type="ECO:0000256" key="7">
    <source>
        <dbReference type="ARBA" id="ARBA00023054"/>
    </source>
</evidence>
<dbReference type="SUPFAM" id="SSF57997">
    <property type="entry name" value="Tropomyosin"/>
    <property type="match status" value="1"/>
</dbReference>
<keyword evidence="3" id="KW-0132">Cell division</keyword>
<evidence type="ECO:0000256" key="6">
    <source>
        <dbReference type="ARBA" id="ARBA00022840"/>
    </source>
</evidence>
<feature type="coiled-coil region" evidence="12">
    <location>
        <begin position="1070"/>
        <end position="1107"/>
    </location>
</feature>
<comment type="caution">
    <text evidence="15">The sequence shown here is derived from an EMBL/GenBank/DDBJ whole genome shotgun (WGS) entry which is preliminary data.</text>
</comment>
<dbReference type="InterPro" id="IPR010935">
    <property type="entry name" value="SMC_hinge"/>
</dbReference>
<dbReference type="FunFam" id="3.40.50.300:FF:000585">
    <property type="entry name" value="Structural maintenance of chromosomes 4"/>
    <property type="match status" value="1"/>
</dbReference>
<evidence type="ECO:0000256" key="4">
    <source>
        <dbReference type="ARBA" id="ARBA00022741"/>
    </source>
</evidence>
<evidence type="ECO:0000313" key="16">
    <source>
        <dbReference type="Proteomes" id="UP001187531"/>
    </source>
</evidence>
<dbReference type="EMBL" id="JAVRJZ010000015">
    <property type="protein sequence ID" value="KAK2712419.1"/>
    <property type="molecule type" value="Genomic_DNA"/>
</dbReference>
<evidence type="ECO:0000256" key="12">
    <source>
        <dbReference type="SAM" id="Coils"/>
    </source>
</evidence>
<keyword evidence="10" id="KW-0131">Cell cycle</keyword>
<dbReference type="InterPro" id="IPR027417">
    <property type="entry name" value="P-loop_NTPase"/>
</dbReference>
<keyword evidence="16" id="KW-1185">Reference proteome</keyword>
<dbReference type="Gene3D" id="3.30.70.1620">
    <property type="match status" value="1"/>
</dbReference>
<keyword evidence="6" id="KW-0067">ATP-binding</keyword>
<keyword evidence="7 12" id="KW-0175">Coiled coil</keyword>
<evidence type="ECO:0000259" key="14">
    <source>
        <dbReference type="SMART" id="SM00968"/>
    </source>
</evidence>
<dbReference type="Gene3D" id="1.10.287.1490">
    <property type="match status" value="1"/>
</dbReference>
<organism evidence="15 16">
    <name type="scientific">Artemia franciscana</name>
    <name type="common">Brine shrimp</name>
    <name type="synonym">Artemia sanfranciscana</name>
    <dbReference type="NCBI Taxonomy" id="6661"/>
    <lineage>
        <taxon>Eukaryota</taxon>
        <taxon>Metazoa</taxon>
        <taxon>Ecdysozoa</taxon>
        <taxon>Arthropoda</taxon>
        <taxon>Crustacea</taxon>
        <taxon>Branchiopoda</taxon>
        <taxon>Anostraca</taxon>
        <taxon>Artemiidae</taxon>
        <taxon>Artemia</taxon>
    </lineage>
</organism>
<dbReference type="Proteomes" id="UP001187531">
    <property type="component" value="Unassembled WGS sequence"/>
</dbReference>
<gene>
    <name evidence="15" type="ORF">QYM36_011190</name>
</gene>
<evidence type="ECO:0000256" key="10">
    <source>
        <dbReference type="ARBA" id="ARBA00023306"/>
    </source>
</evidence>
<sequence>MSLEKNPSPDQEPMDIEENDEFEPEEDGRFIGDIYIPPPPPATCTLENKGPRLIITHIENRFFKSYANTQVLGPFHKNFTSIVGPNGSGKSNVIDSMLFVFGYRAQKIRSKKLSYLLHNSDKYPNVQSGTVTVYFQAILDKGGEDYELIPNTNFSVSRTVNRDNSAFYQINNRKVQFKEVSKLLRSHGIDLDHNRFLILQGEVEQIAMMKPKGQEEGDCGMLEYLEDIIGSSRYKQPLEILEKRVEEFGEQRLEKVNRLKVVEKEKDDLEGPKDEAIQFMEEENEIVRLNNKLFQYKTLETQTEIRDLQDLKEREQADMKDLVESLEQATVTRSDKEKVLNNLKEELEKGKSRQDYLKNEFNKLTTEDEKLNQDQKIANDQRKKLKKSVEEEKKKCVDLKDKLENNGTKMTEVQRAKDEAEVERKNLDAEVTRLMKESKKETEGIQKDKTKVEVELISLRENVQEAEQRYELVKSELEIYMSTHDKTKGDLEKAKADLEKATELRKNQKQKIQELQSLIPQDERESNDAQNQLRILKEQESKLVQNLRSKKAKLDEDRSAMQTARSSNRIVNFLMEEKQKGNMPGVFGRLGDLGAIDSKYDVAISTACGQLEYIVTDNMETAQQVVGYLKRHSLGVATCLDLEKQEEFRQIMDRPSRFPENVPRLFDLVQVKDERVRTAFYFALRDTLVAENLEQARRIAFGGKERYRVVTLTGDVIEMVGTMSGGGNRVIKGRMGQKVKTDTSRDAHGSEGDLEKLQIEVDQIASGLSVVRSDIRRLEDSSTTLEKRIKESKQLLQKLLMEMGALEEREKSLKSHVNNCEIKLKESVIDKNKVKEMENELKDKNNLVEKAKSKAKVIEDKVKEFDSMIDQITSKRLKPAQKKLGEANKKWEKLKSEMSKLNAELISAKRNLPKSENKIRDWEEEYKEKENDILKNAEKRKEFETQGREIMEELNKVETEIGEKEKHLKAAKDEYDKAQKEENKCKALKIDIDNKLEKYTNQIQGKERKLKDLAVEMAKYKLQEIPGKELEPFQKYDTEELKGTDVLALTHRVSFLEECLRKKTPNMNAIAEYKRKEEIYLARVKELNEVTEKRDQARKHVDDLKKARLDEFMDGFGIITRKLKEMYQMITLGGDAELELVDSLDPFTEGIVFTVRPPKKSWKNISNLSGGEKTLSSLALVFALHYYKPSPLYVMDEIDAALDFKNVSIVGTYVKERTKNTQFIIISLRPQMFELADRLVGIYKTENCTKSTTINPRLISQAAESARDSDRGAASK</sequence>
<reference evidence="15" key="1">
    <citation type="submission" date="2023-07" db="EMBL/GenBank/DDBJ databases">
        <title>Chromosome-level genome assembly of Artemia franciscana.</title>
        <authorList>
            <person name="Jo E."/>
        </authorList>
    </citation>
    <scope>NUCLEOTIDE SEQUENCE</scope>
    <source>
        <tissue evidence="15">Whole body</tissue>
    </source>
</reference>
<feature type="coiled-coil region" evidence="12">
    <location>
        <begin position="305"/>
        <end position="564"/>
    </location>
</feature>
<comment type="similarity">
    <text evidence="2">Belongs to the SMC family. SMC4 subfamily.</text>
</comment>
<dbReference type="GO" id="GO:0005634">
    <property type="term" value="C:nucleus"/>
    <property type="evidence" value="ECO:0007669"/>
    <property type="project" value="UniProtKB-SubCell"/>
</dbReference>
<keyword evidence="8" id="KW-0226">DNA condensation</keyword>
<dbReference type="GO" id="GO:0005524">
    <property type="term" value="F:ATP binding"/>
    <property type="evidence" value="ECO:0007669"/>
    <property type="project" value="UniProtKB-KW"/>
</dbReference>
<evidence type="ECO:0000256" key="5">
    <source>
        <dbReference type="ARBA" id="ARBA00022776"/>
    </source>
</evidence>
<keyword evidence="4" id="KW-0547">Nucleotide-binding</keyword>
<proteinExistence type="inferred from homology"/>
<dbReference type="FunFam" id="3.40.50.300:FF:000481">
    <property type="entry name" value="Structural maintenance of chromosomes 4"/>
    <property type="match status" value="1"/>
</dbReference>
<evidence type="ECO:0000313" key="15">
    <source>
        <dbReference type="EMBL" id="KAK2712419.1"/>
    </source>
</evidence>
<feature type="region of interest" description="Disordered" evidence="13">
    <location>
        <begin position="1"/>
        <end position="23"/>
    </location>
</feature>
<evidence type="ECO:0000256" key="3">
    <source>
        <dbReference type="ARBA" id="ARBA00022618"/>
    </source>
</evidence>
<dbReference type="PANTHER" id="PTHR18937">
    <property type="entry name" value="STRUCTURAL MAINTENANCE OF CHROMOSOMES SMC FAMILY MEMBER"/>
    <property type="match status" value="1"/>
</dbReference>
<dbReference type="SUPFAM" id="SSF52540">
    <property type="entry name" value="P-loop containing nucleoside triphosphate hydrolases"/>
    <property type="match status" value="1"/>
</dbReference>
<evidence type="ECO:0000256" key="8">
    <source>
        <dbReference type="ARBA" id="ARBA00023067"/>
    </source>
</evidence>
<evidence type="ECO:0000256" key="9">
    <source>
        <dbReference type="ARBA" id="ARBA00023242"/>
    </source>
</evidence>
<dbReference type="AlphaFoldDB" id="A0AA88HRX6"/>
<dbReference type="GO" id="GO:0007076">
    <property type="term" value="P:mitotic chromosome condensation"/>
    <property type="evidence" value="ECO:0007669"/>
    <property type="project" value="TreeGrafter"/>
</dbReference>
<dbReference type="Gene3D" id="3.40.50.300">
    <property type="entry name" value="P-loop containing nucleotide triphosphate hydrolases"/>
    <property type="match status" value="2"/>
</dbReference>
<evidence type="ECO:0000256" key="2">
    <source>
        <dbReference type="ARBA" id="ARBA00006005"/>
    </source>
</evidence>
<dbReference type="Pfam" id="PF02463">
    <property type="entry name" value="SMC_N"/>
    <property type="match status" value="1"/>
</dbReference>